<sequence>MGIEKYTFHLKPVPLHFVRLTAAITATDLSFGIYDAMTRDGWIGKCAQGVAHKTRPAGEVR</sequence>
<evidence type="ECO:0000313" key="2">
    <source>
        <dbReference type="Proteomes" id="UP000194153"/>
    </source>
</evidence>
<keyword evidence="2" id="KW-1185">Reference proteome</keyword>
<protein>
    <submittedName>
        <fullName evidence="1">Uncharacterized protein</fullName>
    </submittedName>
</protein>
<name>A0ABQ0MHL5_9BACT</name>
<comment type="caution">
    <text evidence="1">The sequence shown here is derived from an EMBL/GenBank/DDBJ whole genome shotgun (WGS) entry which is preliminary data.</text>
</comment>
<dbReference type="EMBL" id="BDQG01000001">
    <property type="protein sequence ID" value="GAW66588.1"/>
    <property type="molecule type" value="Genomic_DNA"/>
</dbReference>
<accession>A0ABQ0MHL5</accession>
<proteinExistence type="predicted"/>
<reference evidence="2" key="1">
    <citation type="submission" date="2017-05" db="EMBL/GenBank/DDBJ databases">
        <title>Draft genome sequence of Geobacter pelophilus, a iron(III)-reducing bacteria.</title>
        <authorList>
            <person name="Aoyagi T."/>
            <person name="Koike H."/>
            <person name="Morita T."/>
            <person name="Sato Y."/>
            <person name="Habe H."/>
            <person name="Hori T."/>
        </authorList>
    </citation>
    <scope>NUCLEOTIDE SEQUENCE [LARGE SCALE GENOMIC DNA]</scope>
    <source>
        <strain evidence="2">Drf2</strain>
    </source>
</reference>
<evidence type="ECO:0000313" key="1">
    <source>
        <dbReference type="EMBL" id="GAW66588.1"/>
    </source>
</evidence>
<gene>
    <name evidence="1" type="ORF">GPEL0_01f2021</name>
</gene>
<dbReference type="Proteomes" id="UP000194153">
    <property type="component" value="Unassembled WGS sequence"/>
</dbReference>
<organism evidence="1 2">
    <name type="scientific">Geoanaerobacter pelophilus</name>
    <dbReference type="NCBI Taxonomy" id="60036"/>
    <lineage>
        <taxon>Bacteria</taxon>
        <taxon>Pseudomonadati</taxon>
        <taxon>Thermodesulfobacteriota</taxon>
        <taxon>Desulfuromonadia</taxon>
        <taxon>Geobacterales</taxon>
        <taxon>Geobacteraceae</taxon>
        <taxon>Geoanaerobacter</taxon>
    </lineage>
</organism>